<reference evidence="3" key="1">
    <citation type="submission" date="2020-12" db="EMBL/GenBank/DDBJ databases">
        <title>Leucobacter sp. CAS1, isolated from Chromium sludge.</title>
        <authorList>
            <person name="Xu Z."/>
        </authorList>
    </citation>
    <scope>NUCLEOTIDE SEQUENCE</scope>
    <source>
        <strain evidence="3">CSA1</strain>
    </source>
</reference>
<evidence type="ECO:0000259" key="2">
    <source>
        <dbReference type="PROSITE" id="PS50994"/>
    </source>
</evidence>
<protein>
    <submittedName>
        <fullName evidence="3">IS3 family transposase</fullName>
    </submittedName>
</protein>
<dbReference type="NCBIfam" id="NF033516">
    <property type="entry name" value="transpos_IS3"/>
    <property type="match status" value="1"/>
</dbReference>
<accession>A0A934QAV2</accession>
<proteinExistence type="predicted"/>
<feature type="domain" description="Integrase catalytic" evidence="2">
    <location>
        <begin position="226"/>
        <end position="389"/>
    </location>
</feature>
<dbReference type="GO" id="GO:0004803">
    <property type="term" value="F:transposase activity"/>
    <property type="evidence" value="ECO:0007669"/>
    <property type="project" value="InterPro"/>
</dbReference>
<dbReference type="Pfam" id="PF00665">
    <property type="entry name" value="rve"/>
    <property type="match status" value="1"/>
</dbReference>
<dbReference type="PANTHER" id="PTHR46889:SF4">
    <property type="entry name" value="TRANSPOSASE INSO FOR INSERTION SEQUENCE ELEMENT IS911B-RELATED"/>
    <property type="match status" value="1"/>
</dbReference>
<dbReference type="InterPro" id="IPR001584">
    <property type="entry name" value="Integrase_cat-core"/>
</dbReference>
<dbReference type="AlphaFoldDB" id="A0A934QAV2"/>
<dbReference type="InterPro" id="IPR012337">
    <property type="entry name" value="RNaseH-like_sf"/>
</dbReference>
<dbReference type="RefSeq" id="WP_200116056.1">
    <property type="nucleotide sequence ID" value="NZ_JAEHOH010000019.1"/>
</dbReference>
<dbReference type="SUPFAM" id="SSF46689">
    <property type="entry name" value="Homeodomain-like"/>
    <property type="match status" value="1"/>
</dbReference>
<evidence type="ECO:0000313" key="3">
    <source>
        <dbReference type="EMBL" id="MBK0419922.1"/>
    </source>
</evidence>
<organism evidence="3 4">
    <name type="scientific">Leucobacter chromiisoli</name>
    <dbReference type="NCBI Taxonomy" id="2796471"/>
    <lineage>
        <taxon>Bacteria</taxon>
        <taxon>Bacillati</taxon>
        <taxon>Actinomycetota</taxon>
        <taxon>Actinomycetes</taxon>
        <taxon>Micrococcales</taxon>
        <taxon>Microbacteriaceae</taxon>
        <taxon>Leucobacter</taxon>
    </lineage>
</organism>
<dbReference type="Pfam" id="PF01527">
    <property type="entry name" value="HTH_Tnp_1"/>
    <property type="match status" value="1"/>
</dbReference>
<name>A0A934QAV2_9MICO</name>
<dbReference type="InterPro" id="IPR036397">
    <property type="entry name" value="RNaseH_sf"/>
</dbReference>
<dbReference type="SUPFAM" id="SSF53098">
    <property type="entry name" value="Ribonuclease H-like"/>
    <property type="match status" value="1"/>
</dbReference>
<keyword evidence="4" id="KW-1185">Reference proteome</keyword>
<dbReference type="GO" id="GO:0006313">
    <property type="term" value="P:DNA transposition"/>
    <property type="evidence" value="ECO:0007669"/>
    <property type="project" value="InterPro"/>
</dbReference>
<dbReference type="GO" id="GO:0015074">
    <property type="term" value="P:DNA integration"/>
    <property type="evidence" value="ECO:0007669"/>
    <property type="project" value="InterPro"/>
</dbReference>
<sequence>MPKPFPKEFRDDVIRVAQNRDPDVTLAQIAKDFGVHVGTLDKWMRQARVEAGEQPGETKSESAELRELRKRNRLLEQENEVLRRAAAYLSQAHLPKRLYPLVSELAADGIPVVVSCRVLKLARQPYYRWLKTPVTSRELGEAYRANALFDAHRDDPEFGYRLLADEARDEGQAMSDRTAWRIASVNGWWSVFGKKRSKNGKKPGPAVHDDLCVVIDEHGRERHQFTASRPNQLWLTDITEHKTSEGRLYLCAVKDAFSGRIVGYSIDSRMKASLAVRAVRNAVRMRQDVNGCIVHSDRGSQFRSRKLRRELAAHNLVGSMGRVASCGDNAAMESFFSLLQKNVLNRRSWATREELRIAIVTWIERTYRRRRRQVRLGRLTPIEFEAIMNNDLALAA</sequence>
<dbReference type="GO" id="GO:0003677">
    <property type="term" value="F:DNA binding"/>
    <property type="evidence" value="ECO:0007669"/>
    <property type="project" value="InterPro"/>
</dbReference>
<dbReference type="InterPro" id="IPR048020">
    <property type="entry name" value="Transpos_IS3"/>
</dbReference>
<keyword evidence="1" id="KW-0175">Coiled coil</keyword>
<evidence type="ECO:0000256" key="1">
    <source>
        <dbReference type="SAM" id="Coils"/>
    </source>
</evidence>
<dbReference type="PROSITE" id="PS50994">
    <property type="entry name" value="INTEGRASE"/>
    <property type="match status" value="1"/>
</dbReference>
<dbReference type="Proteomes" id="UP000608530">
    <property type="component" value="Unassembled WGS sequence"/>
</dbReference>
<gene>
    <name evidence="3" type="ORF">JD276_12860</name>
</gene>
<comment type="caution">
    <text evidence="3">The sequence shown here is derived from an EMBL/GenBank/DDBJ whole genome shotgun (WGS) entry which is preliminary data.</text>
</comment>
<dbReference type="Gene3D" id="1.10.10.60">
    <property type="entry name" value="Homeodomain-like"/>
    <property type="match status" value="1"/>
</dbReference>
<feature type="coiled-coil region" evidence="1">
    <location>
        <begin position="58"/>
        <end position="85"/>
    </location>
</feature>
<dbReference type="PANTHER" id="PTHR46889">
    <property type="entry name" value="TRANSPOSASE INSF FOR INSERTION SEQUENCE IS3B-RELATED"/>
    <property type="match status" value="1"/>
</dbReference>
<dbReference type="EMBL" id="JAEHOH010000019">
    <property type="protein sequence ID" value="MBK0419922.1"/>
    <property type="molecule type" value="Genomic_DNA"/>
</dbReference>
<evidence type="ECO:0000313" key="4">
    <source>
        <dbReference type="Proteomes" id="UP000608530"/>
    </source>
</evidence>
<dbReference type="InterPro" id="IPR009057">
    <property type="entry name" value="Homeodomain-like_sf"/>
</dbReference>
<dbReference type="Gene3D" id="3.30.420.10">
    <property type="entry name" value="Ribonuclease H-like superfamily/Ribonuclease H"/>
    <property type="match status" value="1"/>
</dbReference>
<dbReference type="InterPro" id="IPR050900">
    <property type="entry name" value="Transposase_IS3/IS150/IS904"/>
</dbReference>
<dbReference type="InterPro" id="IPR002514">
    <property type="entry name" value="Transposase_8"/>
</dbReference>